<protein>
    <submittedName>
        <fullName evidence="1">Uncharacterized protein</fullName>
    </submittedName>
</protein>
<evidence type="ECO:0000313" key="2">
    <source>
        <dbReference type="Proteomes" id="UP000199513"/>
    </source>
</evidence>
<accession>A0A1I2F3L1</accession>
<dbReference type="Proteomes" id="UP000199513">
    <property type="component" value="Unassembled WGS sequence"/>
</dbReference>
<gene>
    <name evidence="1" type="ORF">SAMN04488541_101241</name>
</gene>
<name>A0A1I2F3L1_9BACT</name>
<sequence>MKYQDLREEELKNKVAKDYFWLYDCTRIIGNVDFCVAMHQSHPELYESTSLVWAEAKKGKSNLYHSLVQLILTIGKARTFDKHLPPPYLAAFDAEAIAFVPYNDIQEVFYLNDFNWNVTPSNYDTKEFSLLYEKVKNTIDQKALLFRFTNDDKELQRFIKKLAEDKFGTTKIRIDKNNFLVIYNKWLQIVKPTIAVNWEIAKKQGIIDGDFYLADLLSQENITLKEKLFVLLRKDHYQLDRKIDEAGMFNSKTVDFKDKQVAHNQFWNRYERPPKEQYWDYIVQRRDLLVPQDVRERKGSFFTPQIWVELSQRYLAKVLGENWQDEYYIWDCAAGTGNLLAGLTNKYHIWASTLDKQDVEVMHDRINNGTNLLHDHVFQFDFLNDEFLPKSKGGKLPDSLYKILTEEGKRKKLVIYINPPYAESNSRVSTKRSEVQNTKIYQKYNAKLGKARAELYIQFLMRIYAEIPDSYIAQFSKFKAVCSGNSKLFRSHFLAKNEKTFAVPANTFDNVKGKFPIGFFIWNTQQKEKISTVSVDIYDAQGKFMLNKNFYANDDEAGRINDWLDQFAFQGENGFIGVLVADAPDFQNNNFIAIQNSKGIRHGKYFYINKSNLIFACIYFAVRHCIKATWLNDRDQFLYPNSDWEKDTDFQNDCLAFTLFHGQNKISSQEGTNHWIPFTEREVNAREKFDSNFIPQFIEGKLKKGSNGHLFEKVTEFNEPLIFSKEAQAVFEAGRELWRYYHSQNFIEGTYNPNASLYDIKAYFQGRDEKDKMNNKSIDETFNALLANLRESLNKLAQKIEPKVYEYGFLKR</sequence>
<dbReference type="RefSeq" id="WP_091543722.1">
    <property type="nucleotide sequence ID" value="NZ_FONY01000012.1"/>
</dbReference>
<keyword evidence="2" id="KW-1185">Reference proteome</keyword>
<organism evidence="1 2">
    <name type="scientific">Thermoflexibacter ruber</name>
    <dbReference type="NCBI Taxonomy" id="1003"/>
    <lineage>
        <taxon>Bacteria</taxon>
        <taxon>Pseudomonadati</taxon>
        <taxon>Bacteroidota</taxon>
        <taxon>Cytophagia</taxon>
        <taxon>Cytophagales</taxon>
        <taxon>Thermoflexibacteraceae</taxon>
        <taxon>Thermoflexibacter</taxon>
    </lineage>
</organism>
<reference evidence="1 2" key="1">
    <citation type="submission" date="2016-10" db="EMBL/GenBank/DDBJ databases">
        <authorList>
            <person name="de Groot N.N."/>
        </authorList>
    </citation>
    <scope>NUCLEOTIDE SEQUENCE [LARGE SCALE GENOMIC DNA]</scope>
    <source>
        <strain>GEY</strain>
        <strain evidence="2">DSM 9560</strain>
    </source>
</reference>
<dbReference type="InterPro" id="IPR029063">
    <property type="entry name" value="SAM-dependent_MTases_sf"/>
</dbReference>
<dbReference type="AlphaFoldDB" id="A0A1I2F3L1"/>
<evidence type="ECO:0000313" key="1">
    <source>
        <dbReference type="EMBL" id="SFE99298.1"/>
    </source>
</evidence>
<dbReference type="EMBL" id="FONY01000012">
    <property type="protein sequence ID" value="SFE99298.1"/>
    <property type="molecule type" value="Genomic_DNA"/>
</dbReference>
<proteinExistence type="predicted"/>
<dbReference type="SUPFAM" id="SSF53335">
    <property type="entry name" value="S-adenosyl-L-methionine-dependent methyltransferases"/>
    <property type="match status" value="1"/>
</dbReference>
<dbReference type="Gene3D" id="3.40.50.150">
    <property type="entry name" value="Vaccinia Virus protein VP39"/>
    <property type="match status" value="1"/>
</dbReference>
<dbReference type="OrthoDB" id="399884at2"/>
<dbReference type="STRING" id="1003.SAMN04488541_101241"/>